<dbReference type="KEGG" id="shal:SHALO_2061"/>
<dbReference type="AlphaFoldDB" id="A0A1D7TLG8"/>
<keyword evidence="4" id="KW-1185">Reference proteome</keyword>
<dbReference type="STRING" id="1193502.SHALO_2061"/>
<gene>
    <name evidence="3" type="ORF">SHALO_2061</name>
</gene>
<keyword evidence="1" id="KW-0732">Signal</keyword>
<evidence type="ECO:0000313" key="3">
    <source>
        <dbReference type="EMBL" id="AOO65832.1"/>
    </source>
</evidence>
<dbReference type="InterPro" id="IPR011460">
    <property type="entry name" value="Lcl_C"/>
</dbReference>
<protein>
    <recommendedName>
        <fullName evidence="2">Lcl C-terminal domain-containing protein</fullName>
    </recommendedName>
</protein>
<proteinExistence type="predicted"/>
<dbReference type="PANTHER" id="PTHR35812">
    <property type="entry name" value="LIPOPROTEIN"/>
    <property type="match status" value="1"/>
</dbReference>
<feature type="chain" id="PRO_5009099506" description="Lcl C-terminal domain-containing protein" evidence="1">
    <location>
        <begin position="18"/>
        <end position="160"/>
    </location>
</feature>
<dbReference type="Pfam" id="PF07603">
    <property type="entry name" value="Lcl_C"/>
    <property type="match status" value="1"/>
</dbReference>
<evidence type="ECO:0000256" key="1">
    <source>
        <dbReference type="SAM" id="SignalP"/>
    </source>
</evidence>
<evidence type="ECO:0000259" key="2">
    <source>
        <dbReference type="Pfam" id="PF07603"/>
    </source>
</evidence>
<dbReference type="EMBL" id="CP017111">
    <property type="protein sequence ID" value="AOO65832.1"/>
    <property type="molecule type" value="Genomic_DNA"/>
</dbReference>
<feature type="domain" description="Lcl C-terminal" evidence="2">
    <location>
        <begin position="32"/>
        <end position="160"/>
    </location>
</feature>
<name>A0A1D7TLG8_9BACT</name>
<dbReference type="PATRIC" id="fig|1193502.14.peg.2094"/>
<sequence length="160" mass="17872">MKQYVIIFLISTLSLMAKCSFNTSTFTAKEGEVIDTKSKLIWKRCSFGEEWQKGKGCVGEIKLIRRKEAEAYARSLGNGWRVPSVDELLSLVDERCKTPVINSALFGKLHDTGEGANYLTSSVYLEGDDVIPTLFYTIDFMNGVVDAHTKSYSGAVRLVR</sequence>
<dbReference type="PANTHER" id="PTHR35812:SF1">
    <property type="entry name" value="LIPOPROTEIN"/>
    <property type="match status" value="1"/>
</dbReference>
<organism evidence="3 4">
    <name type="scientific">Sulfurospirillum halorespirans DSM 13726</name>
    <dbReference type="NCBI Taxonomy" id="1193502"/>
    <lineage>
        <taxon>Bacteria</taxon>
        <taxon>Pseudomonadati</taxon>
        <taxon>Campylobacterota</taxon>
        <taxon>Epsilonproteobacteria</taxon>
        <taxon>Campylobacterales</taxon>
        <taxon>Sulfurospirillaceae</taxon>
        <taxon>Sulfurospirillum</taxon>
    </lineage>
</organism>
<dbReference type="Proteomes" id="UP000094609">
    <property type="component" value="Chromosome"/>
</dbReference>
<reference evidence="4" key="1">
    <citation type="submission" date="2016-08" db="EMBL/GenBank/DDBJ databases">
        <title>Complete genome sequence of the organohalide-respiring Epsilonproteobacterium Sulfurospirillum halorespirans.</title>
        <authorList>
            <person name="Goris T."/>
            <person name="Zimmermann J."/>
            <person name="Schenz B."/>
            <person name="Lemos M."/>
            <person name="Hackermueller J."/>
            <person name="Diekert G."/>
        </authorList>
    </citation>
    <scope>NUCLEOTIDE SEQUENCE [LARGE SCALE GENOMIC DNA]</scope>
    <source>
        <strain>DSM 13726</strain>
        <strain evidence="4">PCE-M2</strain>
    </source>
</reference>
<evidence type="ECO:0000313" key="4">
    <source>
        <dbReference type="Proteomes" id="UP000094609"/>
    </source>
</evidence>
<feature type="signal peptide" evidence="1">
    <location>
        <begin position="1"/>
        <end position="17"/>
    </location>
</feature>
<accession>A0A1D7TLG8</accession>
<dbReference type="RefSeq" id="WP_069478464.1">
    <property type="nucleotide sequence ID" value="NZ_CP017111.1"/>
</dbReference>